<feature type="region of interest" description="Disordered" evidence="1">
    <location>
        <begin position="1"/>
        <end position="26"/>
    </location>
</feature>
<proteinExistence type="evidence at transcript level"/>
<dbReference type="ChiTaRS" id="KLF5">
    <property type="organism name" value="human"/>
</dbReference>
<reference evidence="2" key="1">
    <citation type="submission" date="2010-11" db="EMBL/GenBank/DDBJ databases">
        <title>A naturally occurring splicing variant.</title>
        <authorList>
            <person name="Cheng H."/>
            <person name="Feng Y.-H."/>
        </authorList>
    </citation>
    <scope>NUCLEOTIDE SEQUENCE</scope>
</reference>
<gene>
    <name evidence="2" type="primary">Klf5</name>
</gene>
<evidence type="ECO:0000313" key="2">
    <source>
        <dbReference type="EMBL" id="AER93389.1"/>
    </source>
</evidence>
<organism evidence="2">
    <name type="scientific">Homo sapiens</name>
    <name type="common">Human</name>
    <dbReference type="NCBI Taxonomy" id="9606"/>
    <lineage>
        <taxon>Eukaryota</taxon>
        <taxon>Metazoa</taxon>
        <taxon>Chordata</taxon>
        <taxon>Craniata</taxon>
        <taxon>Vertebrata</taxon>
        <taxon>Euteleostomi</taxon>
        <taxon>Mammalia</taxon>
        <taxon>Eutheria</taxon>
        <taxon>Euarchontoglires</taxon>
        <taxon>Primates</taxon>
        <taxon>Haplorrhini</taxon>
        <taxon>Catarrhini</taxon>
        <taxon>Hominidae</taxon>
        <taxon>Homo</taxon>
    </lineage>
</organism>
<dbReference type="EMBL" id="HQ628639">
    <property type="protein sequence ID" value="AER93389.1"/>
    <property type="molecule type" value="mRNA"/>
</dbReference>
<evidence type="ECO:0000256" key="1">
    <source>
        <dbReference type="SAM" id="MobiDB-lite"/>
    </source>
</evidence>
<sequence length="26" mass="2629">MATRVLSMSARLGPAAASRGPGPDKM</sequence>
<name>A0A0A0N0L7_HUMAN</name>
<protein>
    <submittedName>
        <fullName evidence="2">Klf5 isoform B</fullName>
    </submittedName>
</protein>
<accession>A0A0A0N0L7</accession>
<dbReference type="PeptideAtlas" id="A0A0A0N0L7"/>
<dbReference type="AlphaFoldDB" id="A0A0A0N0L7"/>